<proteinExistence type="inferred from homology"/>
<dbReference type="SMART" id="SM00382">
    <property type="entry name" value="AAA"/>
    <property type="match status" value="2"/>
</dbReference>
<dbReference type="GO" id="GO:0016887">
    <property type="term" value="F:ATP hydrolysis activity"/>
    <property type="evidence" value="ECO:0007669"/>
    <property type="project" value="InterPro"/>
</dbReference>
<evidence type="ECO:0000259" key="4">
    <source>
        <dbReference type="SMART" id="SM00382"/>
    </source>
</evidence>
<dbReference type="PRINTS" id="PR00819">
    <property type="entry name" value="CBXCFQXSUPER"/>
</dbReference>
<dbReference type="EMBL" id="DXAM01000048">
    <property type="protein sequence ID" value="HJA03886.1"/>
    <property type="molecule type" value="Genomic_DNA"/>
</dbReference>
<dbReference type="PANTHER" id="PTHR43392:SF2">
    <property type="entry name" value="AAA-TYPE ATPASE FAMILY PROTEIN _ ANKYRIN REPEAT FAMILY PROTEIN"/>
    <property type="match status" value="1"/>
</dbReference>
<evidence type="ECO:0000313" key="6">
    <source>
        <dbReference type="Proteomes" id="UP000824220"/>
    </source>
</evidence>
<dbReference type="GO" id="GO:0005524">
    <property type="term" value="F:ATP binding"/>
    <property type="evidence" value="ECO:0007669"/>
    <property type="project" value="UniProtKB-KW"/>
</dbReference>
<evidence type="ECO:0000256" key="3">
    <source>
        <dbReference type="ARBA" id="ARBA00022840"/>
    </source>
</evidence>
<evidence type="ECO:0000256" key="2">
    <source>
        <dbReference type="ARBA" id="ARBA00022741"/>
    </source>
</evidence>
<dbReference type="InterPro" id="IPR000641">
    <property type="entry name" value="CbxX/CfxQ"/>
</dbReference>
<reference evidence="5" key="2">
    <citation type="submission" date="2021-04" db="EMBL/GenBank/DDBJ databases">
        <authorList>
            <person name="Gilroy R."/>
        </authorList>
    </citation>
    <scope>NUCLEOTIDE SEQUENCE</scope>
    <source>
        <strain evidence="5">ChiHjej8B7-3636</strain>
    </source>
</reference>
<gene>
    <name evidence="5" type="ORF">H9800_03395</name>
</gene>
<dbReference type="InterPro" id="IPR003593">
    <property type="entry name" value="AAA+_ATPase"/>
</dbReference>
<dbReference type="PANTHER" id="PTHR43392">
    <property type="entry name" value="AAA-TYPE ATPASE FAMILY PROTEIN / ANKYRIN REPEAT FAMILY PROTEIN"/>
    <property type="match status" value="1"/>
</dbReference>
<dbReference type="Pfam" id="PF00004">
    <property type="entry name" value="AAA"/>
    <property type="match status" value="2"/>
</dbReference>
<dbReference type="InterPro" id="IPR011050">
    <property type="entry name" value="Pectin_lyase_fold/virulence"/>
</dbReference>
<dbReference type="SUPFAM" id="SSF51126">
    <property type="entry name" value="Pectin lyase-like"/>
    <property type="match status" value="1"/>
</dbReference>
<dbReference type="AlphaFoldDB" id="A0A9D2KH11"/>
<feature type="domain" description="AAA+ ATPase" evidence="4">
    <location>
        <begin position="868"/>
        <end position="1042"/>
    </location>
</feature>
<reference evidence="5" key="1">
    <citation type="journal article" date="2021" name="PeerJ">
        <title>Extensive microbial diversity within the chicken gut microbiome revealed by metagenomics and culture.</title>
        <authorList>
            <person name="Gilroy R."/>
            <person name="Ravi A."/>
            <person name="Getino M."/>
            <person name="Pursley I."/>
            <person name="Horton D.L."/>
            <person name="Alikhan N.F."/>
            <person name="Baker D."/>
            <person name="Gharbi K."/>
            <person name="Hall N."/>
            <person name="Watson M."/>
            <person name="Adriaenssens E.M."/>
            <person name="Foster-Nyarko E."/>
            <person name="Jarju S."/>
            <person name="Secka A."/>
            <person name="Antonio M."/>
            <person name="Oren A."/>
            <person name="Chaudhuri R.R."/>
            <person name="La Ragione R."/>
            <person name="Hildebrand F."/>
            <person name="Pallen M.J."/>
        </authorList>
    </citation>
    <scope>NUCLEOTIDE SEQUENCE</scope>
    <source>
        <strain evidence="5">ChiHjej8B7-3636</strain>
    </source>
</reference>
<keyword evidence="2" id="KW-0547">Nucleotide-binding</keyword>
<evidence type="ECO:0000256" key="1">
    <source>
        <dbReference type="ARBA" id="ARBA00010378"/>
    </source>
</evidence>
<accession>A0A9D2KH11</accession>
<feature type="domain" description="AAA+ ATPase" evidence="4">
    <location>
        <begin position="590"/>
        <end position="728"/>
    </location>
</feature>
<dbReference type="Gene3D" id="3.40.50.300">
    <property type="entry name" value="P-loop containing nucleotide triphosphate hydrolases"/>
    <property type="match status" value="2"/>
</dbReference>
<dbReference type="InterPro" id="IPR050773">
    <property type="entry name" value="CbxX/CfxQ_RuBisCO_ESX"/>
</dbReference>
<comment type="caution">
    <text evidence="5">The sequence shown here is derived from an EMBL/GenBank/DDBJ whole genome shotgun (WGS) entry which is preliminary data.</text>
</comment>
<sequence>MPVRRVSLTASGSDIADVLGGAQTGDVIVVPEGVHDVARATLLGVDLIGEGDPDRVVIRSRIAVRGTCRISNLTLEAPAYSNALQVAQPQARAELHTVTVIGEPSGKYPGVWCSDGAVLMNRTAVNAEYEARGLVVEAKGELHAWASSLPSLRVEGGRAALHDAEAISIFASDRARVDADGTLTLRSAEGKRNMVVRGESVVSIERLVSVAKVHEALFEDSVLTVGEVHCEPRGVLEVWHSGFAKVTLPDVGARATEKDAEGNLVHRQPAEILWRAGEPFSEVSPLLKQGDTVLLEAGEYDLGLRPLETHFRGAGAGETIVEASLTSAQGWDMSLSDLTLRAMSEHNAIQIEQEAEIALENVAVEAEGTETYPGVYAGAGVLTMTNCDVHCASDATGVCATNGASLVAVGTYMRDLVVATGARATLTGGGAGRICAMSGGEVVSDSVITMTGPLNPTLTLEAREGGSVRLERLEVADDVPIEVFASAATIHVADVDADDDADVRITSEENADVVFGEWEAVHENVQVPAGADDEHVTHGEQLPVERVEDPLAAIDRLTGLTSVKEQIRSFVRKAKFNQLLKDQGRPVNDAAMHSMFLGNPGTGKTTVAKLLGEALFEAGAIRRPDVLRVGRRDLVSDNLGGSAKLTGGVLERARGGILFIDEAYDLYQRANNEFAEEAVTAILDFMDENRDDIMVVFAGYGDRMQDLLRMNPGLPSRVPHRFHFDDYTPDEAAEIGFRVLERDGYVVDEALYRRAISSYYRQANDGSNARWVRNLNEKLFAALADRVVTELEESPERAAEIDTRAITNEEILAVTSSGGHDQEAVESILAELDALTGLQAVKDWVRDLIAQAQVDRDLREIDPHIERPMYHMIFTGRPGTGKTTVAKIVARLFHALGLLPTSTVKVTDRAKLVGQFIGDTESNTTRAIDEAIGGVLFIDEAYQLYRPDSPRDYGALALETLVPRLTEDKDRLVTILAGYSDAMAEMLENANEGLPSRFPLRIEFPDYSPEEVATIVVARLGRTWEFDEEAMSRRVVEIYSRLPQTERTNGRWAEHFAAEVKTAQARYLTANHIRGEQMRVIPDDVIGALGGALG</sequence>
<dbReference type="Proteomes" id="UP000824220">
    <property type="component" value="Unassembled WGS sequence"/>
</dbReference>
<comment type="similarity">
    <text evidence="1">Belongs to the CbxX/CfxQ family.</text>
</comment>
<dbReference type="CDD" id="cd00009">
    <property type="entry name" value="AAA"/>
    <property type="match status" value="2"/>
</dbReference>
<dbReference type="Gene3D" id="1.10.8.60">
    <property type="match status" value="1"/>
</dbReference>
<dbReference type="SUPFAM" id="SSF52540">
    <property type="entry name" value="P-loop containing nucleoside triphosphate hydrolases"/>
    <property type="match status" value="2"/>
</dbReference>
<keyword evidence="3" id="KW-0067">ATP-binding</keyword>
<protein>
    <submittedName>
        <fullName evidence="5">AAA family ATPase</fullName>
    </submittedName>
</protein>
<name>A0A9D2KH11_9MICO</name>
<dbReference type="FunFam" id="3.40.50.300:FF:000216">
    <property type="entry name" value="Type VII secretion ATPase EccA"/>
    <property type="match status" value="2"/>
</dbReference>
<dbReference type="InterPro" id="IPR027417">
    <property type="entry name" value="P-loop_NTPase"/>
</dbReference>
<evidence type="ECO:0000313" key="5">
    <source>
        <dbReference type="EMBL" id="HJA03886.1"/>
    </source>
</evidence>
<organism evidence="5 6">
    <name type="scientific">Candidatus Microbacterium stercoravium</name>
    <dbReference type="NCBI Taxonomy" id="2838697"/>
    <lineage>
        <taxon>Bacteria</taxon>
        <taxon>Bacillati</taxon>
        <taxon>Actinomycetota</taxon>
        <taxon>Actinomycetes</taxon>
        <taxon>Micrococcales</taxon>
        <taxon>Microbacteriaceae</taxon>
        <taxon>Microbacterium</taxon>
    </lineage>
</organism>
<dbReference type="InterPro" id="IPR003959">
    <property type="entry name" value="ATPase_AAA_core"/>
</dbReference>